<gene>
    <name evidence="3" type="ORF">ANCCEY_12790</name>
</gene>
<dbReference type="AlphaFoldDB" id="A0A0D6L8X1"/>
<dbReference type="PANTHER" id="PTHR46528:SF1">
    <property type="entry name" value="PROTEIN SON"/>
    <property type="match status" value="1"/>
</dbReference>
<dbReference type="EMBL" id="KE125495">
    <property type="protein sequence ID" value="EPB68119.1"/>
    <property type="molecule type" value="Genomic_DNA"/>
</dbReference>
<reference evidence="3 4" key="1">
    <citation type="submission" date="2013-05" db="EMBL/GenBank/DDBJ databases">
        <title>Draft genome of the parasitic nematode Anyclostoma ceylanicum.</title>
        <authorList>
            <person name="Mitreva M."/>
        </authorList>
    </citation>
    <scope>NUCLEOTIDE SEQUENCE [LARGE SCALE GENOMIC DNA]</scope>
</reference>
<organism evidence="3 4">
    <name type="scientific">Ancylostoma ceylanicum</name>
    <dbReference type="NCBI Taxonomy" id="53326"/>
    <lineage>
        <taxon>Eukaryota</taxon>
        <taxon>Metazoa</taxon>
        <taxon>Ecdysozoa</taxon>
        <taxon>Nematoda</taxon>
        <taxon>Chromadorea</taxon>
        <taxon>Rhabditida</taxon>
        <taxon>Rhabditina</taxon>
        <taxon>Rhabditomorpha</taxon>
        <taxon>Strongyloidea</taxon>
        <taxon>Ancylostomatidae</taxon>
        <taxon>Ancylostomatinae</taxon>
        <taxon>Ancylostoma</taxon>
    </lineage>
</organism>
<dbReference type="Pfam" id="PF00035">
    <property type="entry name" value="dsrm"/>
    <property type="match status" value="1"/>
</dbReference>
<feature type="domain" description="DRBM" evidence="2">
    <location>
        <begin position="15"/>
        <end position="84"/>
    </location>
</feature>
<evidence type="ECO:0000313" key="3">
    <source>
        <dbReference type="EMBL" id="EPB68119.1"/>
    </source>
</evidence>
<dbReference type="GO" id="GO:0051726">
    <property type="term" value="P:regulation of cell cycle"/>
    <property type="evidence" value="ECO:0007669"/>
    <property type="project" value="InterPro"/>
</dbReference>
<sequence length="147" mass="16496">MEMLGSFEATSASKHPVSVVMELCAKRKWPLPTFLSHESGPPNAREFKCTAIVNGVEYKSNVVSRSKKDAKALACQAIVNGVEYKSNVVSRSKKDAKALACQGRREQLQWASEQLSNLRLQDILLRDFVARRFQFHKFVSSAHAHCM</sequence>
<dbReference type="SMART" id="SM00358">
    <property type="entry name" value="DSRM"/>
    <property type="match status" value="1"/>
</dbReference>
<protein>
    <recommendedName>
        <fullName evidence="2">DRBM domain-containing protein</fullName>
    </recommendedName>
</protein>
<dbReference type="InterPro" id="IPR014720">
    <property type="entry name" value="dsRBD_dom"/>
</dbReference>
<evidence type="ECO:0000259" key="2">
    <source>
        <dbReference type="PROSITE" id="PS50137"/>
    </source>
</evidence>
<keyword evidence="4" id="KW-1185">Reference proteome</keyword>
<dbReference type="GO" id="GO:0003723">
    <property type="term" value="F:RNA binding"/>
    <property type="evidence" value="ECO:0007669"/>
    <property type="project" value="UniProtKB-UniRule"/>
</dbReference>
<dbReference type="PANTHER" id="PTHR46528">
    <property type="entry name" value="PROTEIN SON"/>
    <property type="match status" value="1"/>
</dbReference>
<keyword evidence="1" id="KW-0694">RNA-binding</keyword>
<dbReference type="Proteomes" id="UP000054495">
    <property type="component" value="Unassembled WGS sequence"/>
</dbReference>
<dbReference type="SUPFAM" id="SSF54768">
    <property type="entry name" value="dsRNA-binding domain-like"/>
    <property type="match status" value="1"/>
</dbReference>
<proteinExistence type="predicted"/>
<evidence type="ECO:0000313" key="4">
    <source>
        <dbReference type="Proteomes" id="UP000054495"/>
    </source>
</evidence>
<dbReference type="InterPro" id="IPR032922">
    <property type="entry name" value="SON"/>
</dbReference>
<dbReference type="PROSITE" id="PS50137">
    <property type="entry name" value="DS_RBD"/>
    <property type="match status" value="1"/>
</dbReference>
<accession>A0A0D6L8X1</accession>
<dbReference type="GO" id="GO:0048024">
    <property type="term" value="P:regulation of mRNA splicing, via spliceosome"/>
    <property type="evidence" value="ECO:0007669"/>
    <property type="project" value="TreeGrafter"/>
</dbReference>
<name>A0A0D6L8X1_9BILA</name>
<dbReference type="Gene3D" id="3.30.160.20">
    <property type="match status" value="1"/>
</dbReference>
<evidence type="ECO:0000256" key="1">
    <source>
        <dbReference type="PROSITE-ProRule" id="PRU00266"/>
    </source>
</evidence>